<name>A0A7J5Y5A9_DISMA</name>
<evidence type="ECO:0000313" key="1">
    <source>
        <dbReference type="EMBL" id="KAF3844570.1"/>
    </source>
</evidence>
<reference evidence="1 2" key="1">
    <citation type="submission" date="2020-03" db="EMBL/GenBank/DDBJ databases">
        <title>Dissostichus mawsoni Genome sequencing and assembly.</title>
        <authorList>
            <person name="Park H."/>
        </authorList>
    </citation>
    <scope>NUCLEOTIDE SEQUENCE [LARGE SCALE GENOMIC DNA]</scope>
    <source>
        <strain evidence="1">DM0001</strain>
        <tissue evidence="1">Muscle</tissue>
    </source>
</reference>
<dbReference type="OrthoDB" id="3062753at2759"/>
<dbReference type="EMBL" id="JAAKFY010000015">
    <property type="protein sequence ID" value="KAF3844570.1"/>
    <property type="molecule type" value="Genomic_DNA"/>
</dbReference>
<proteinExistence type="predicted"/>
<dbReference type="AlphaFoldDB" id="A0A7J5Y5A9"/>
<evidence type="ECO:0000313" key="2">
    <source>
        <dbReference type="Proteomes" id="UP000518266"/>
    </source>
</evidence>
<accession>A0A7J5Y5A9</accession>
<dbReference type="Proteomes" id="UP000518266">
    <property type="component" value="Unassembled WGS sequence"/>
</dbReference>
<gene>
    <name evidence="1" type="ORF">F7725_007733</name>
</gene>
<keyword evidence="2" id="KW-1185">Reference proteome</keyword>
<comment type="caution">
    <text evidence="1">The sequence shown here is derived from an EMBL/GenBank/DDBJ whole genome shotgun (WGS) entry which is preliminary data.</text>
</comment>
<organism evidence="1 2">
    <name type="scientific">Dissostichus mawsoni</name>
    <name type="common">Antarctic cod</name>
    <dbReference type="NCBI Taxonomy" id="36200"/>
    <lineage>
        <taxon>Eukaryota</taxon>
        <taxon>Metazoa</taxon>
        <taxon>Chordata</taxon>
        <taxon>Craniata</taxon>
        <taxon>Vertebrata</taxon>
        <taxon>Euteleostomi</taxon>
        <taxon>Actinopterygii</taxon>
        <taxon>Neopterygii</taxon>
        <taxon>Teleostei</taxon>
        <taxon>Neoteleostei</taxon>
        <taxon>Acanthomorphata</taxon>
        <taxon>Eupercaria</taxon>
        <taxon>Perciformes</taxon>
        <taxon>Notothenioidei</taxon>
        <taxon>Nototheniidae</taxon>
        <taxon>Dissostichus</taxon>
    </lineage>
</organism>
<protein>
    <submittedName>
        <fullName evidence="1">Uncharacterized protein</fullName>
    </submittedName>
</protein>
<sequence>MEPMQKCKRPQFLKWPIDAASSNYTATQAVNIVSLPNVEVSPCSSEQQTSFMIKDWLSFGAMLSCCVLSVANIWGQFKCSVAPVAKMYSGKVTPPWGTSSCYDMMFSSHSQAFHKEGQELMLGTTSVHSILSLSLIIKGSNEAPLKPRIAPSHTLALLILNLLQDVFVIFAESSATMSSAVRELERGFERGLERDLRGNSRGDLKGDSRGILRGNSRGDLKGDSRGILREINLFHVTRPLEAWSTLRRLLFHITFPLRDDCKQAFGVTPPNASFMTERKTADRQTAFPAGAKRKTALTPDDIFMKSNEIELPANGGNILALNQKLPSA</sequence>